<dbReference type="InterPro" id="IPR018060">
    <property type="entry name" value="HTH_AraC"/>
</dbReference>
<dbReference type="PROSITE" id="PS00041">
    <property type="entry name" value="HTH_ARAC_FAMILY_1"/>
    <property type="match status" value="1"/>
</dbReference>
<dbReference type="InterPro" id="IPR020449">
    <property type="entry name" value="Tscrpt_reg_AraC-type_HTH"/>
</dbReference>
<feature type="domain" description="HTH araC/xylS-type" evidence="4">
    <location>
        <begin position="225"/>
        <end position="323"/>
    </location>
</feature>
<name>A0A975DHK1_9GAMM</name>
<dbReference type="PROSITE" id="PS01124">
    <property type="entry name" value="HTH_ARAC_FAMILY_2"/>
    <property type="match status" value="1"/>
</dbReference>
<dbReference type="Gene3D" id="1.10.10.60">
    <property type="entry name" value="Homeodomain-like"/>
    <property type="match status" value="1"/>
</dbReference>
<sequence length="331" mass="37571">MTVINVAFVVYEQMLVTSLTLPIEMLKAGEAFAKRHSDRKTFRTMDIQLISENGRAIQSIIGIPIPTTPISDAKQQQDFIITPSIWRNPRPVLRNSTLSIDWLNKQWGGGATLIGVGTGVCLIAETTLLNSHPATTHWHYASQFKRDYPNVDLKPDYFITQSERMYTVASLNALADVIVHLISQIYGTSAAQHVQRNFSHEVRKPYEEQRFLEGGSDRHPDELIADIQFWLKSNMHEEISFHEVATQFGISYRTMTRRFNQAIALSPLEYLQKIRIEAATDLLAGSNLEIQEVAIAVGFSSQGQLTRLFKAYLGQTPSEYRKIVRKKLFSQ</sequence>
<dbReference type="SUPFAM" id="SSF52317">
    <property type="entry name" value="Class I glutamine amidotransferase-like"/>
    <property type="match status" value="1"/>
</dbReference>
<dbReference type="PANTHER" id="PTHR43280">
    <property type="entry name" value="ARAC-FAMILY TRANSCRIPTIONAL REGULATOR"/>
    <property type="match status" value="1"/>
</dbReference>
<dbReference type="GO" id="GO:0003700">
    <property type="term" value="F:DNA-binding transcription factor activity"/>
    <property type="evidence" value="ECO:0007669"/>
    <property type="project" value="InterPro"/>
</dbReference>
<keyword evidence="3" id="KW-0804">Transcription</keyword>
<evidence type="ECO:0000259" key="4">
    <source>
        <dbReference type="PROSITE" id="PS01124"/>
    </source>
</evidence>
<evidence type="ECO:0000256" key="3">
    <source>
        <dbReference type="ARBA" id="ARBA00023163"/>
    </source>
</evidence>
<dbReference type="CDD" id="cd03138">
    <property type="entry name" value="GATase1_AraC_2"/>
    <property type="match status" value="1"/>
</dbReference>
<evidence type="ECO:0000256" key="2">
    <source>
        <dbReference type="ARBA" id="ARBA00023125"/>
    </source>
</evidence>
<gene>
    <name evidence="5" type="ORF">J5O05_01940</name>
</gene>
<dbReference type="SUPFAM" id="SSF46689">
    <property type="entry name" value="Homeodomain-like"/>
    <property type="match status" value="2"/>
</dbReference>
<keyword evidence="1" id="KW-0805">Transcription regulation</keyword>
<dbReference type="PRINTS" id="PR00032">
    <property type="entry name" value="HTHARAC"/>
</dbReference>
<dbReference type="Proteomes" id="UP000664904">
    <property type="component" value="Chromosome"/>
</dbReference>
<keyword evidence="6" id="KW-1185">Reference proteome</keyword>
<dbReference type="Pfam" id="PF12833">
    <property type="entry name" value="HTH_18"/>
    <property type="match status" value="1"/>
</dbReference>
<dbReference type="AlphaFoldDB" id="A0A975DHK1"/>
<dbReference type="InterPro" id="IPR018062">
    <property type="entry name" value="HTH_AraC-typ_CS"/>
</dbReference>
<dbReference type="InterPro" id="IPR029062">
    <property type="entry name" value="Class_I_gatase-like"/>
</dbReference>
<reference evidence="5" key="1">
    <citation type="submission" date="2021-03" db="EMBL/GenBank/DDBJ databases">
        <title>Complete Genome of Pseudoalteromonas xiamenensis STKMTI.2, a new potential marine bacterium producing anti-Vibrio compounds.</title>
        <authorList>
            <person name="Handayani D.P."/>
            <person name="Isnansetyo A."/>
            <person name="Istiqomah I."/>
            <person name="Jumina J."/>
        </authorList>
    </citation>
    <scope>NUCLEOTIDE SEQUENCE</scope>
    <source>
        <strain evidence="5">STKMTI.2</strain>
    </source>
</reference>
<evidence type="ECO:0000313" key="5">
    <source>
        <dbReference type="EMBL" id="QTH71744.1"/>
    </source>
</evidence>
<organism evidence="5 6">
    <name type="scientific">Pseudoalteromonas xiamenensis</name>
    <dbReference type="NCBI Taxonomy" id="882626"/>
    <lineage>
        <taxon>Bacteria</taxon>
        <taxon>Pseudomonadati</taxon>
        <taxon>Pseudomonadota</taxon>
        <taxon>Gammaproteobacteria</taxon>
        <taxon>Alteromonadales</taxon>
        <taxon>Pseudoalteromonadaceae</taxon>
        <taxon>Pseudoalteromonas</taxon>
    </lineage>
</organism>
<keyword evidence="2" id="KW-0238">DNA-binding</keyword>
<evidence type="ECO:0000313" key="6">
    <source>
        <dbReference type="Proteomes" id="UP000664904"/>
    </source>
</evidence>
<protein>
    <submittedName>
        <fullName evidence="5">Helix-turn-helix domain-containing protein</fullName>
    </submittedName>
</protein>
<proteinExistence type="predicted"/>
<dbReference type="RefSeq" id="WP_208843368.1">
    <property type="nucleotide sequence ID" value="NZ_CP072133.1"/>
</dbReference>
<dbReference type="KEGG" id="pxi:J5O05_01940"/>
<dbReference type="SMART" id="SM00342">
    <property type="entry name" value="HTH_ARAC"/>
    <property type="match status" value="1"/>
</dbReference>
<dbReference type="Gene3D" id="3.40.50.880">
    <property type="match status" value="1"/>
</dbReference>
<dbReference type="InterPro" id="IPR009057">
    <property type="entry name" value="Homeodomain-like_sf"/>
</dbReference>
<accession>A0A975DHK1</accession>
<evidence type="ECO:0000256" key="1">
    <source>
        <dbReference type="ARBA" id="ARBA00023015"/>
    </source>
</evidence>
<dbReference type="EMBL" id="CP072133">
    <property type="protein sequence ID" value="QTH71744.1"/>
    <property type="molecule type" value="Genomic_DNA"/>
</dbReference>
<dbReference type="GO" id="GO:0043565">
    <property type="term" value="F:sequence-specific DNA binding"/>
    <property type="evidence" value="ECO:0007669"/>
    <property type="project" value="InterPro"/>
</dbReference>
<dbReference type="PANTHER" id="PTHR43280:SF28">
    <property type="entry name" value="HTH-TYPE TRANSCRIPTIONAL ACTIVATOR RHAS"/>
    <property type="match status" value="1"/>
</dbReference>